<reference evidence="1" key="1">
    <citation type="submission" date="2019-12" db="EMBL/GenBank/DDBJ databases">
        <title>Genome sequencing and annotation of Brassica cretica.</title>
        <authorList>
            <person name="Studholme D.J."/>
            <person name="Sarris P.F."/>
        </authorList>
    </citation>
    <scope>NUCLEOTIDE SEQUENCE</scope>
    <source>
        <strain evidence="1">PFS-102/07</strain>
        <tissue evidence="1">Leaf</tissue>
    </source>
</reference>
<accession>A0A8S9HUA7</accession>
<dbReference type="EMBL" id="QGKY02001250">
    <property type="protein sequence ID" value="KAF2560567.1"/>
    <property type="molecule type" value="Genomic_DNA"/>
</dbReference>
<gene>
    <name evidence="1" type="ORF">F2Q70_00016913</name>
</gene>
<comment type="caution">
    <text evidence="1">The sequence shown here is derived from an EMBL/GenBank/DDBJ whole genome shotgun (WGS) entry which is preliminary data.</text>
</comment>
<dbReference type="AlphaFoldDB" id="A0A8S9HUA7"/>
<sequence>MFLQQALPSRFDLCSLESCAVIPLRPRFYPLELSVFRVFLPFKLCPWPGQYILYGSALIFHQLRSPSGNRPLLKEDIAVEALHQRMDTFPWAGLVKFELIPLHMVVWISGSIVHSHIQESEFSRHLNQSHLAHERSVSIGIRRTSSNGRSDTRKPFIIDRNASNFLKKNSSNRVNTVFDRNTVPFIRFSIQLLCPSESHYPVQQEYLEAA</sequence>
<evidence type="ECO:0000313" key="1">
    <source>
        <dbReference type="EMBL" id="KAF2560567.1"/>
    </source>
</evidence>
<name>A0A8S9HUA7_BRACR</name>
<protein>
    <submittedName>
        <fullName evidence="1">Uncharacterized protein</fullName>
    </submittedName>
</protein>
<organism evidence="1">
    <name type="scientific">Brassica cretica</name>
    <name type="common">Mustard</name>
    <dbReference type="NCBI Taxonomy" id="69181"/>
    <lineage>
        <taxon>Eukaryota</taxon>
        <taxon>Viridiplantae</taxon>
        <taxon>Streptophyta</taxon>
        <taxon>Embryophyta</taxon>
        <taxon>Tracheophyta</taxon>
        <taxon>Spermatophyta</taxon>
        <taxon>Magnoliopsida</taxon>
        <taxon>eudicotyledons</taxon>
        <taxon>Gunneridae</taxon>
        <taxon>Pentapetalae</taxon>
        <taxon>rosids</taxon>
        <taxon>malvids</taxon>
        <taxon>Brassicales</taxon>
        <taxon>Brassicaceae</taxon>
        <taxon>Brassiceae</taxon>
        <taxon>Brassica</taxon>
    </lineage>
</organism>
<proteinExistence type="predicted"/>